<comment type="cofactor">
    <cofactor evidence="1">
        <name>pyridoxal 5'-phosphate</name>
        <dbReference type="ChEBI" id="CHEBI:597326"/>
    </cofactor>
</comment>
<evidence type="ECO:0000313" key="5">
    <source>
        <dbReference type="Proteomes" id="UP001160130"/>
    </source>
</evidence>
<dbReference type="PANTHER" id="PTHR43727:SF2">
    <property type="entry name" value="GROUP IV DECARBOXYLASE"/>
    <property type="match status" value="1"/>
</dbReference>
<feature type="domain" description="Orn/DAP/Arg decarboxylase 2 N-terminal" evidence="3">
    <location>
        <begin position="49"/>
        <end position="269"/>
    </location>
</feature>
<protein>
    <submittedName>
        <fullName evidence="4">Diaminopimelate decarboxylase</fullName>
        <ecNumber evidence="4">4.1.1.20</ecNumber>
    </submittedName>
</protein>
<dbReference type="SUPFAM" id="SSF51419">
    <property type="entry name" value="PLP-binding barrel"/>
    <property type="match status" value="1"/>
</dbReference>
<keyword evidence="4" id="KW-0456">Lyase</keyword>
<evidence type="ECO:0000259" key="3">
    <source>
        <dbReference type="Pfam" id="PF02784"/>
    </source>
</evidence>
<dbReference type="Proteomes" id="UP001160130">
    <property type="component" value="Unassembled WGS sequence"/>
</dbReference>
<keyword evidence="5" id="KW-1185">Reference proteome</keyword>
<organism evidence="4 5">
    <name type="scientific">Mycolicibacterium frederiksbergense</name>
    <dbReference type="NCBI Taxonomy" id="117567"/>
    <lineage>
        <taxon>Bacteria</taxon>
        <taxon>Bacillati</taxon>
        <taxon>Actinomycetota</taxon>
        <taxon>Actinomycetes</taxon>
        <taxon>Mycobacteriales</taxon>
        <taxon>Mycobacteriaceae</taxon>
        <taxon>Mycolicibacterium</taxon>
    </lineage>
</organism>
<sequence>MWKEHAPVTLSDFLMHVLSGQTPRARAAVSGTDALRSSTGEDEYQELVRYQDYRKMFRAAEVTLPAAILRKRAVAKWARDQQVSVDVHSAADIATVAAASIPLSRVTVFADSLRESELRAAAKLGYGHIVVGTVAQVEVLRSVVVQHEQDVVIRMSDAGVTLRSVTGAEQSGFRFDSNESDAAMAAVIGHDRLNLVGLHCEVGADDDDFISYPAAIGQMIAEMTQIRRNHGVLLSRLGLGGGRPIPAVTWLAELRRLATEIDESLDDACGTLRFPRPLVVLSASVAIGGRNAA</sequence>
<gene>
    <name evidence="4" type="ORF">M2272_005616</name>
</gene>
<dbReference type="PANTHER" id="PTHR43727">
    <property type="entry name" value="DIAMINOPIMELATE DECARBOXYLASE"/>
    <property type="match status" value="1"/>
</dbReference>
<evidence type="ECO:0000313" key="4">
    <source>
        <dbReference type="EMBL" id="MDH6198952.1"/>
    </source>
</evidence>
<name>A0ABT6L7M3_9MYCO</name>
<dbReference type="GO" id="GO:0008836">
    <property type="term" value="F:diaminopimelate decarboxylase activity"/>
    <property type="evidence" value="ECO:0007669"/>
    <property type="project" value="UniProtKB-EC"/>
</dbReference>
<evidence type="ECO:0000256" key="1">
    <source>
        <dbReference type="ARBA" id="ARBA00001933"/>
    </source>
</evidence>
<dbReference type="InterPro" id="IPR029066">
    <property type="entry name" value="PLP-binding_barrel"/>
</dbReference>
<accession>A0ABT6L7M3</accession>
<comment type="caution">
    <text evidence="4">The sequence shown here is derived from an EMBL/GenBank/DDBJ whole genome shotgun (WGS) entry which is preliminary data.</text>
</comment>
<dbReference type="InterPro" id="IPR022644">
    <property type="entry name" value="De-COase2_N"/>
</dbReference>
<keyword evidence="2" id="KW-0663">Pyridoxal phosphate</keyword>
<dbReference type="EC" id="4.1.1.20" evidence="4"/>
<dbReference type="Pfam" id="PF02784">
    <property type="entry name" value="Orn_Arg_deC_N"/>
    <property type="match status" value="1"/>
</dbReference>
<reference evidence="4 5" key="1">
    <citation type="submission" date="2023-04" db="EMBL/GenBank/DDBJ databases">
        <title>Forest soil microbial communities from Buena Vista Peninsula, Colon Province, Panama.</title>
        <authorList>
            <person name="Bouskill N."/>
        </authorList>
    </citation>
    <scope>NUCLEOTIDE SEQUENCE [LARGE SCALE GENOMIC DNA]</scope>
    <source>
        <strain evidence="4 5">AC80</strain>
    </source>
</reference>
<dbReference type="EMBL" id="JARXVE010000013">
    <property type="protein sequence ID" value="MDH6198952.1"/>
    <property type="molecule type" value="Genomic_DNA"/>
</dbReference>
<evidence type="ECO:0000256" key="2">
    <source>
        <dbReference type="ARBA" id="ARBA00022898"/>
    </source>
</evidence>
<dbReference type="Gene3D" id="3.20.20.10">
    <property type="entry name" value="Alanine racemase"/>
    <property type="match status" value="1"/>
</dbReference>
<proteinExistence type="predicted"/>